<reference evidence="2 3" key="1">
    <citation type="journal article" date="2022" name="Nat. Genet.">
        <title>Improved pea reference genome and pan-genome highlight genomic features and evolutionary characteristics.</title>
        <authorList>
            <person name="Yang T."/>
            <person name="Liu R."/>
            <person name="Luo Y."/>
            <person name="Hu S."/>
            <person name="Wang D."/>
            <person name="Wang C."/>
            <person name="Pandey M.K."/>
            <person name="Ge S."/>
            <person name="Xu Q."/>
            <person name="Li N."/>
            <person name="Li G."/>
            <person name="Huang Y."/>
            <person name="Saxena R.K."/>
            <person name="Ji Y."/>
            <person name="Li M."/>
            <person name="Yan X."/>
            <person name="He Y."/>
            <person name="Liu Y."/>
            <person name="Wang X."/>
            <person name="Xiang C."/>
            <person name="Varshney R.K."/>
            <person name="Ding H."/>
            <person name="Gao S."/>
            <person name="Zong X."/>
        </authorList>
    </citation>
    <scope>NUCLEOTIDE SEQUENCE [LARGE SCALE GENOMIC DNA]</scope>
    <source>
        <strain evidence="2 3">cv. Zhongwan 6</strain>
    </source>
</reference>
<accession>A0A9D5GX27</accession>
<keyword evidence="3" id="KW-1185">Reference proteome</keyword>
<feature type="region of interest" description="Disordered" evidence="1">
    <location>
        <begin position="29"/>
        <end position="74"/>
    </location>
</feature>
<evidence type="ECO:0000313" key="2">
    <source>
        <dbReference type="EMBL" id="KAI5444525.1"/>
    </source>
</evidence>
<organism evidence="2 3">
    <name type="scientific">Pisum sativum</name>
    <name type="common">Garden pea</name>
    <name type="synonym">Lathyrus oleraceus</name>
    <dbReference type="NCBI Taxonomy" id="3888"/>
    <lineage>
        <taxon>Eukaryota</taxon>
        <taxon>Viridiplantae</taxon>
        <taxon>Streptophyta</taxon>
        <taxon>Embryophyta</taxon>
        <taxon>Tracheophyta</taxon>
        <taxon>Spermatophyta</taxon>
        <taxon>Magnoliopsida</taxon>
        <taxon>eudicotyledons</taxon>
        <taxon>Gunneridae</taxon>
        <taxon>Pentapetalae</taxon>
        <taxon>rosids</taxon>
        <taxon>fabids</taxon>
        <taxon>Fabales</taxon>
        <taxon>Fabaceae</taxon>
        <taxon>Papilionoideae</taxon>
        <taxon>50 kb inversion clade</taxon>
        <taxon>NPAAA clade</taxon>
        <taxon>Hologalegina</taxon>
        <taxon>IRL clade</taxon>
        <taxon>Fabeae</taxon>
        <taxon>Lathyrus</taxon>
    </lineage>
</organism>
<sequence length="200" mass="22302">MKIVVDIYVEHKGDYVVNDGDDVVNVEDGVSVEDDGGVNNEGVVNAEEDEHEDSDFNDESDDSDFEANGSSNVNEEMEINYGSDELGSSDPDVVNQESGPRYPGFKMDELDKSYKFKVRLDFVSLDGFKEAIFEWVLNNSSTNYKWISKTVVTRMAFSDGIKIHDIVSDIRSNYSVGITMNKAWKVKQIAKALVEGDASK</sequence>
<dbReference type="Gramene" id="Psat01G0296200-T1">
    <property type="protein sequence ID" value="KAI5444525.1"/>
    <property type="gene ID" value="KIW84_012962"/>
</dbReference>
<protein>
    <submittedName>
        <fullName evidence="2">Uncharacterized protein</fullName>
    </submittedName>
</protein>
<comment type="caution">
    <text evidence="2">The sequence shown here is derived from an EMBL/GenBank/DDBJ whole genome shotgun (WGS) entry which is preliminary data.</text>
</comment>
<feature type="compositionally biased region" description="Acidic residues" evidence="1">
    <location>
        <begin position="46"/>
        <end position="65"/>
    </location>
</feature>
<gene>
    <name evidence="2" type="ORF">KIW84_012962</name>
</gene>
<dbReference type="EMBL" id="JAMSHJ010000001">
    <property type="protein sequence ID" value="KAI5444525.1"/>
    <property type="molecule type" value="Genomic_DNA"/>
</dbReference>
<name>A0A9D5GX27_PEA</name>
<evidence type="ECO:0000256" key="1">
    <source>
        <dbReference type="SAM" id="MobiDB-lite"/>
    </source>
</evidence>
<dbReference type="AlphaFoldDB" id="A0A9D5GX27"/>
<evidence type="ECO:0000313" key="3">
    <source>
        <dbReference type="Proteomes" id="UP001058974"/>
    </source>
</evidence>
<dbReference type="Proteomes" id="UP001058974">
    <property type="component" value="Chromosome 1"/>
</dbReference>
<proteinExistence type="predicted"/>